<gene>
    <name evidence="2" type="ORF">CWATWH0003_B006</name>
</gene>
<protein>
    <submittedName>
        <fullName evidence="2">Uncharacterized protein</fullName>
    </submittedName>
</protein>
<comment type="caution">
    <text evidence="2">The sequence shown here is derived from an EMBL/GenBank/DDBJ whole genome shotgun (WGS) entry which is preliminary data.</text>
</comment>
<feature type="transmembrane region" description="Helical" evidence="1">
    <location>
        <begin position="170"/>
        <end position="189"/>
    </location>
</feature>
<organism evidence="2 3">
    <name type="scientific">Crocosphaera watsonii WH 0003</name>
    <dbReference type="NCBI Taxonomy" id="423471"/>
    <lineage>
        <taxon>Bacteria</taxon>
        <taxon>Bacillati</taxon>
        <taxon>Cyanobacteriota</taxon>
        <taxon>Cyanophyceae</taxon>
        <taxon>Oscillatoriophycideae</taxon>
        <taxon>Chroococcales</taxon>
        <taxon>Aphanothecaceae</taxon>
        <taxon>Crocosphaera</taxon>
    </lineage>
</organism>
<dbReference type="AlphaFoldDB" id="G5JE19"/>
<name>G5JE19_CROWT</name>
<keyword evidence="1" id="KW-0472">Membrane</keyword>
<proteinExistence type="predicted"/>
<feature type="transmembrane region" description="Helical" evidence="1">
    <location>
        <begin position="94"/>
        <end position="114"/>
    </location>
</feature>
<dbReference type="RefSeq" id="WP_007313387.1">
    <property type="nucleotide sequence ID" value="NZ_AESD01000903.1"/>
</dbReference>
<feature type="transmembrane region" description="Helical" evidence="1">
    <location>
        <begin position="20"/>
        <end position="37"/>
    </location>
</feature>
<feature type="transmembrane region" description="Helical" evidence="1">
    <location>
        <begin position="43"/>
        <end position="66"/>
    </location>
</feature>
<evidence type="ECO:0000313" key="2">
    <source>
        <dbReference type="EMBL" id="EHJ09568.1"/>
    </source>
</evidence>
<evidence type="ECO:0000256" key="1">
    <source>
        <dbReference type="SAM" id="Phobius"/>
    </source>
</evidence>
<reference evidence="2 3" key="1">
    <citation type="journal article" date="2011" name="Front. Microbiol.">
        <title>Two Strains of Crocosphaera watsonii with Highly Conserved Genomes are Distinguished by Strain-Specific Features.</title>
        <authorList>
            <person name="Bench S.R."/>
            <person name="Ilikchyan I.N."/>
            <person name="Tripp H.J."/>
            <person name="Zehr J.P."/>
        </authorList>
    </citation>
    <scope>NUCLEOTIDE SEQUENCE [LARGE SCALE GENOMIC DNA]</scope>
    <source>
        <strain evidence="2 3">WH 0003</strain>
    </source>
</reference>
<dbReference type="GeneID" id="88768939"/>
<keyword evidence="1" id="KW-1133">Transmembrane helix</keyword>
<sequence>MTLTTAKTSKPYWKNMISSLKPFDWFCAFLGLLALGYYGTISPFVLCMIVLFSTMLVPFLGIPSFVKKESSSGVVKNELGLVKKASFTIPRSNIQVSITFWHILAIALAAVILLDHSPAHGFFLNHLRDNMAKAVCSAVTGGGGFTGAGGGAGGAGGSCSEAGFVTNTFLMIQILVGLGVAGSFIGGLVQAGQQQDPSGMFRLTAIIVIVVVLIEGFSRFIVS</sequence>
<accession>G5JE19</accession>
<dbReference type="Proteomes" id="UP000003477">
    <property type="component" value="Unassembled WGS sequence"/>
</dbReference>
<evidence type="ECO:0000313" key="3">
    <source>
        <dbReference type="Proteomes" id="UP000003477"/>
    </source>
</evidence>
<keyword evidence="1" id="KW-0812">Transmembrane</keyword>
<dbReference type="EMBL" id="AESD01000903">
    <property type="protein sequence ID" value="EHJ09568.1"/>
    <property type="molecule type" value="Genomic_DNA"/>
</dbReference>
<feature type="transmembrane region" description="Helical" evidence="1">
    <location>
        <begin position="201"/>
        <end position="222"/>
    </location>
</feature>
<dbReference type="PATRIC" id="fig|423471.3.peg.5288"/>